<dbReference type="Proteomes" id="UP000461880">
    <property type="component" value="Unassembled WGS sequence"/>
</dbReference>
<comment type="caution">
    <text evidence="1">The sequence shown here is derived from an EMBL/GenBank/DDBJ whole genome shotgun (WGS) entry which is preliminary data.</text>
</comment>
<evidence type="ECO:0000313" key="2">
    <source>
        <dbReference type="Proteomes" id="UP000461880"/>
    </source>
</evidence>
<protein>
    <submittedName>
        <fullName evidence="1">Uncharacterized protein</fullName>
    </submittedName>
</protein>
<organism evidence="1 2">
    <name type="scientific">Stecheria intestinalis</name>
    <dbReference type="NCBI Taxonomy" id="2606630"/>
    <lineage>
        <taxon>Bacteria</taxon>
        <taxon>Bacillati</taxon>
        <taxon>Bacillota</taxon>
        <taxon>Erysipelotrichia</taxon>
        <taxon>Erysipelotrichales</taxon>
        <taxon>Erysipelotrichaceae</taxon>
        <taxon>Stecheria</taxon>
    </lineage>
</organism>
<accession>A0A7X2NQS4</accession>
<reference evidence="1 2" key="1">
    <citation type="submission" date="2019-08" db="EMBL/GenBank/DDBJ databases">
        <title>In-depth cultivation of the pig gut microbiome towards novel bacterial diversity and tailored functional studies.</title>
        <authorList>
            <person name="Wylensek D."/>
            <person name="Hitch T.C.A."/>
            <person name="Clavel T."/>
        </authorList>
    </citation>
    <scope>NUCLEOTIDE SEQUENCE [LARGE SCALE GENOMIC DNA]</scope>
    <source>
        <strain evidence="1 2">Oil+RF-744-GAM-WT-6</strain>
    </source>
</reference>
<name>A0A7X2NQS4_9FIRM</name>
<keyword evidence="2" id="KW-1185">Reference proteome</keyword>
<gene>
    <name evidence="1" type="ORF">FYJ51_01660</name>
</gene>
<evidence type="ECO:0000313" key="1">
    <source>
        <dbReference type="EMBL" id="MSS57616.1"/>
    </source>
</evidence>
<sequence>MTQMNQLQQSGMDQLQNIVNQTAINTRSISQQLGIIASAVTDLKAHADQTDQKIEDMGNRMTGWEERERINRAQQRRMKHAVVERVNRILGIKVVNGVVAKESLKIAKTYRSAFIRRCYIDAKNKSRMGEPYYETTVRDYEDAMKYIESWVP</sequence>
<proteinExistence type="predicted"/>
<dbReference type="EMBL" id="VUMN01000002">
    <property type="protein sequence ID" value="MSS57616.1"/>
    <property type="molecule type" value="Genomic_DNA"/>
</dbReference>
<dbReference type="RefSeq" id="WP_154502454.1">
    <property type="nucleotide sequence ID" value="NZ_VUMN01000002.1"/>
</dbReference>
<dbReference type="AlphaFoldDB" id="A0A7X2NQS4"/>